<proteinExistence type="predicted"/>
<evidence type="ECO:0000313" key="2">
    <source>
        <dbReference type="EMBL" id="KAK3492895.1"/>
    </source>
</evidence>
<dbReference type="Proteomes" id="UP001285908">
    <property type="component" value="Unassembled WGS sequence"/>
</dbReference>
<accession>A0AAJ0I8G4</accession>
<dbReference type="RefSeq" id="XP_062693353.1">
    <property type="nucleotide sequence ID" value="XM_062838945.1"/>
</dbReference>
<name>A0AAJ0I8G4_9PEZI</name>
<dbReference type="EMBL" id="JAULSX010000004">
    <property type="protein sequence ID" value="KAK3492895.1"/>
    <property type="molecule type" value="Genomic_DNA"/>
</dbReference>
<evidence type="ECO:0000313" key="3">
    <source>
        <dbReference type="Proteomes" id="UP001285908"/>
    </source>
</evidence>
<gene>
    <name evidence="2" type="ORF">B0T23DRAFT_404899</name>
</gene>
<protein>
    <submittedName>
        <fullName evidence="2">Uncharacterized protein</fullName>
    </submittedName>
</protein>
<reference evidence="2 3" key="1">
    <citation type="journal article" date="2023" name="Mol. Phylogenet. Evol.">
        <title>Genome-scale phylogeny and comparative genomics of the fungal order Sordariales.</title>
        <authorList>
            <person name="Hensen N."/>
            <person name="Bonometti L."/>
            <person name="Westerberg I."/>
            <person name="Brannstrom I.O."/>
            <person name="Guillou S."/>
            <person name="Cros-Aarteil S."/>
            <person name="Calhoun S."/>
            <person name="Haridas S."/>
            <person name="Kuo A."/>
            <person name="Mondo S."/>
            <person name="Pangilinan J."/>
            <person name="Riley R."/>
            <person name="LaButti K."/>
            <person name="Andreopoulos B."/>
            <person name="Lipzen A."/>
            <person name="Chen C."/>
            <person name="Yan M."/>
            <person name="Daum C."/>
            <person name="Ng V."/>
            <person name="Clum A."/>
            <person name="Steindorff A."/>
            <person name="Ohm R.A."/>
            <person name="Martin F."/>
            <person name="Silar P."/>
            <person name="Natvig D.O."/>
            <person name="Lalanne C."/>
            <person name="Gautier V."/>
            <person name="Ament-Velasquez S.L."/>
            <person name="Kruys A."/>
            <person name="Hutchinson M.I."/>
            <person name="Powell A.J."/>
            <person name="Barry K."/>
            <person name="Miller A.N."/>
            <person name="Grigoriev I.V."/>
            <person name="Debuchy R."/>
            <person name="Gladieux P."/>
            <person name="Hiltunen Thoren M."/>
            <person name="Johannesson H."/>
        </authorList>
    </citation>
    <scope>NUCLEOTIDE SEQUENCE [LARGE SCALE GENOMIC DNA]</scope>
    <source>
        <strain evidence="2 3">FGSC 10403</strain>
    </source>
</reference>
<feature type="region of interest" description="Disordered" evidence="1">
    <location>
        <begin position="1"/>
        <end position="82"/>
    </location>
</feature>
<feature type="compositionally biased region" description="Polar residues" evidence="1">
    <location>
        <begin position="47"/>
        <end position="60"/>
    </location>
</feature>
<dbReference type="AlphaFoldDB" id="A0AAJ0I8G4"/>
<evidence type="ECO:0000256" key="1">
    <source>
        <dbReference type="SAM" id="MobiDB-lite"/>
    </source>
</evidence>
<dbReference type="PANTHER" id="PTHR39697:SF1">
    <property type="entry name" value="RICIN B LECTIN DOMAIN-CONTAINING PROTEIN"/>
    <property type="match status" value="1"/>
</dbReference>
<organism evidence="2 3">
    <name type="scientific">Neurospora hispaniola</name>
    <dbReference type="NCBI Taxonomy" id="588809"/>
    <lineage>
        <taxon>Eukaryota</taxon>
        <taxon>Fungi</taxon>
        <taxon>Dikarya</taxon>
        <taxon>Ascomycota</taxon>
        <taxon>Pezizomycotina</taxon>
        <taxon>Sordariomycetes</taxon>
        <taxon>Sordariomycetidae</taxon>
        <taxon>Sordariales</taxon>
        <taxon>Sordariaceae</taxon>
        <taxon>Neurospora</taxon>
    </lineage>
</organism>
<comment type="caution">
    <text evidence="2">The sequence shown here is derived from an EMBL/GenBank/DDBJ whole genome shotgun (WGS) entry which is preliminary data.</text>
</comment>
<dbReference type="GeneID" id="87876567"/>
<sequence>MDDSLDTHTPPAMSTHSSSPSSSASCTFSTSSSVTIRTHTPDWGTKAPSSLHTFITSTPPQKMDHSSESPTSDHLGDLYQDRDDNPAGNSTYIILHQPTNLALMVIGGWPALYKVPVDLGEGHPLRGKCNWHWHCVETDGWLGFRNAAGGRYLGLNLNDKETAFDPLSGSYRNVSIRHGASERLICVKAKEDGKDEEECGTAQQDKRGYIMCSLQIPAESNAIPRLVKARLKANDSGSGSRSEEDWEEGFPVSMVWQDGQEGTIWRFVKV</sequence>
<feature type="compositionally biased region" description="Low complexity" evidence="1">
    <location>
        <begin position="14"/>
        <end position="35"/>
    </location>
</feature>
<dbReference type="PANTHER" id="PTHR39697">
    <property type="entry name" value="RICIN B LECTIN DOMAIN-CONTAINING PROTEIN-RELATED"/>
    <property type="match status" value="1"/>
</dbReference>
<keyword evidence="3" id="KW-1185">Reference proteome</keyword>